<keyword evidence="5" id="KW-0539">Nucleus</keyword>
<feature type="compositionally biased region" description="Gly residues" evidence="6">
    <location>
        <begin position="538"/>
        <end position="548"/>
    </location>
</feature>
<dbReference type="eggNOG" id="KOG1649">
    <property type="taxonomic scope" value="Eukaryota"/>
</dbReference>
<sequence length="614" mass="68275">MAPAQSFVTSYAPRIRQYANTLLQPILQTQNLAPTSRTTKRGTTIINYADDAYDEDDFDDGDGARRPTGLRSLRREELEKKEPQQVKVGKELHEPVELQPIYRDWIIRRTNRPTTDAQAHVQAQLPLTLIPIRIDLDVPPHQPEPPYPLPRNGMDVGVNASLPMYKRPEMAPGYKIRDIFLWNLHEELLTPDDFAANFVRELDLPNQNALAMNVSQQIRTQLEDYAGVAMHPLFHTQPKRAQMADANNAPTPSAMANESSRDGTPRLLLGGSISRPASTTPGTPVPSTPRPITLSNGATVTATASPLPREPPTDSTDDAAAGDPTLNPDDTYRCVITLSIYLSSRLYQDKFEWSLLHPSGAAEAFAKQTCADMGLGGEWVMAITHAIYEAVLRLKKEACEGGMIMMGGGVWGGGEIDNQAVRAEEGAGWRYDVDDFGAEWEPKFEALSKEEIEKREGDRERQLRRLRRETAKFSSTAGMVPSAREQEAQQRGSYFDYISVGMNGNETPLMGRGERNRRKRRFRSISPVSKAQTPEGGSSAGAGWGGEGNRLQEHERQNWRCKHCLIPGNAVWAVRDGPLGPRTLCNNCGLIYERDKQLPVWAKGLHKHTVPLGR</sequence>
<protein>
    <recommendedName>
        <fullName evidence="9">GATA-type domain-containing protein</fullName>
    </recommendedName>
</protein>
<comment type="similarity">
    <text evidence="2">Belongs to the SNF5 family.</text>
</comment>
<dbReference type="Proteomes" id="UP000019484">
    <property type="component" value="Unassembled WGS sequence"/>
</dbReference>
<dbReference type="SUPFAM" id="SSF57716">
    <property type="entry name" value="Glucocorticoid receptor-like (DNA-binding domain)"/>
    <property type="match status" value="1"/>
</dbReference>
<evidence type="ECO:0000313" key="7">
    <source>
        <dbReference type="EMBL" id="EXJ83926.1"/>
    </source>
</evidence>
<dbReference type="STRING" id="1182541.W9Y3Z6"/>
<dbReference type="HOGENOM" id="CLU_014421_2_0_1"/>
<dbReference type="RefSeq" id="XP_007726612.1">
    <property type="nucleotide sequence ID" value="XM_007728422.1"/>
</dbReference>
<feature type="region of interest" description="Disordered" evidence="6">
    <location>
        <begin position="506"/>
        <end position="549"/>
    </location>
</feature>
<dbReference type="GO" id="GO:0006355">
    <property type="term" value="P:regulation of DNA-templated transcription"/>
    <property type="evidence" value="ECO:0007669"/>
    <property type="project" value="InterPro"/>
</dbReference>
<evidence type="ECO:0000256" key="4">
    <source>
        <dbReference type="ARBA" id="ARBA00023163"/>
    </source>
</evidence>
<accession>W9Y3Z6</accession>
<dbReference type="OrthoDB" id="10258327at2759"/>
<name>W9Y3Z6_9EURO</name>
<dbReference type="InterPro" id="IPR013088">
    <property type="entry name" value="Znf_NHR/GATA"/>
</dbReference>
<dbReference type="GO" id="GO:0000228">
    <property type="term" value="C:nuclear chromosome"/>
    <property type="evidence" value="ECO:0007669"/>
    <property type="project" value="InterPro"/>
</dbReference>
<proteinExistence type="inferred from homology"/>
<comment type="subcellular location">
    <subcellularLocation>
        <location evidence="1">Nucleus</location>
    </subcellularLocation>
</comment>
<keyword evidence="4" id="KW-0804">Transcription</keyword>
<dbReference type="InterPro" id="IPR006939">
    <property type="entry name" value="SNF5"/>
</dbReference>
<dbReference type="Gene3D" id="3.30.50.10">
    <property type="entry name" value="Erythroid Transcription Factor GATA-1, subunit A"/>
    <property type="match status" value="1"/>
</dbReference>
<reference evidence="7 8" key="1">
    <citation type="submission" date="2013-03" db="EMBL/GenBank/DDBJ databases">
        <title>The Genome Sequence of Capronia coronata CBS 617.96.</title>
        <authorList>
            <consortium name="The Broad Institute Genomics Platform"/>
            <person name="Cuomo C."/>
            <person name="de Hoog S."/>
            <person name="Gorbushina A."/>
            <person name="Walker B."/>
            <person name="Young S.K."/>
            <person name="Zeng Q."/>
            <person name="Gargeya S."/>
            <person name="Fitzgerald M."/>
            <person name="Haas B."/>
            <person name="Abouelleil A."/>
            <person name="Allen A.W."/>
            <person name="Alvarado L."/>
            <person name="Arachchi H.M."/>
            <person name="Berlin A.M."/>
            <person name="Chapman S.B."/>
            <person name="Gainer-Dewar J."/>
            <person name="Goldberg J."/>
            <person name="Griggs A."/>
            <person name="Gujja S."/>
            <person name="Hansen M."/>
            <person name="Howarth C."/>
            <person name="Imamovic A."/>
            <person name="Ireland A."/>
            <person name="Larimer J."/>
            <person name="McCowan C."/>
            <person name="Murphy C."/>
            <person name="Pearson M."/>
            <person name="Poon T.W."/>
            <person name="Priest M."/>
            <person name="Roberts A."/>
            <person name="Saif S."/>
            <person name="Shea T."/>
            <person name="Sisk P."/>
            <person name="Sykes S."/>
            <person name="Wortman J."/>
            <person name="Nusbaum C."/>
            <person name="Birren B."/>
        </authorList>
    </citation>
    <scope>NUCLEOTIDE SEQUENCE [LARGE SCALE GENOMIC DNA]</scope>
    <source>
        <strain evidence="7 8">CBS 617.96</strain>
    </source>
</reference>
<keyword evidence="8" id="KW-1185">Reference proteome</keyword>
<keyword evidence="3" id="KW-0805">Transcription regulation</keyword>
<evidence type="ECO:0000256" key="6">
    <source>
        <dbReference type="SAM" id="MobiDB-lite"/>
    </source>
</evidence>
<feature type="compositionally biased region" description="Polar residues" evidence="6">
    <location>
        <begin position="293"/>
        <end position="304"/>
    </location>
</feature>
<dbReference type="GO" id="GO:0008270">
    <property type="term" value="F:zinc ion binding"/>
    <property type="evidence" value="ECO:0007669"/>
    <property type="project" value="InterPro"/>
</dbReference>
<dbReference type="Pfam" id="PF04855">
    <property type="entry name" value="SNF5"/>
    <property type="match status" value="1"/>
</dbReference>
<comment type="caution">
    <text evidence="7">The sequence shown here is derived from an EMBL/GenBank/DDBJ whole genome shotgun (WGS) entry which is preliminary data.</text>
</comment>
<gene>
    <name evidence="7" type="ORF">A1O1_07555</name>
</gene>
<evidence type="ECO:0000256" key="3">
    <source>
        <dbReference type="ARBA" id="ARBA00023015"/>
    </source>
</evidence>
<dbReference type="GeneID" id="19162411"/>
<evidence type="ECO:0000256" key="5">
    <source>
        <dbReference type="ARBA" id="ARBA00023242"/>
    </source>
</evidence>
<evidence type="ECO:0008006" key="9">
    <source>
        <dbReference type="Google" id="ProtNLM"/>
    </source>
</evidence>
<evidence type="ECO:0000256" key="1">
    <source>
        <dbReference type="ARBA" id="ARBA00004123"/>
    </source>
</evidence>
<feature type="compositionally biased region" description="Basic and acidic residues" evidence="6">
    <location>
        <begin position="73"/>
        <end position="88"/>
    </location>
</feature>
<evidence type="ECO:0000256" key="2">
    <source>
        <dbReference type="ARBA" id="ARBA00010239"/>
    </source>
</evidence>
<feature type="region of interest" description="Disordered" evidence="6">
    <location>
        <begin position="53"/>
        <end position="88"/>
    </location>
</feature>
<dbReference type="AlphaFoldDB" id="W9Y3Z6"/>
<dbReference type="GO" id="GO:0006338">
    <property type="term" value="P:chromatin remodeling"/>
    <property type="evidence" value="ECO:0007669"/>
    <property type="project" value="InterPro"/>
</dbReference>
<evidence type="ECO:0000313" key="8">
    <source>
        <dbReference type="Proteomes" id="UP000019484"/>
    </source>
</evidence>
<feature type="region of interest" description="Disordered" evidence="6">
    <location>
        <begin position="241"/>
        <end position="326"/>
    </location>
</feature>
<organism evidence="7 8">
    <name type="scientific">Capronia coronata CBS 617.96</name>
    <dbReference type="NCBI Taxonomy" id="1182541"/>
    <lineage>
        <taxon>Eukaryota</taxon>
        <taxon>Fungi</taxon>
        <taxon>Dikarya</taxon>
        <taxon>Ascomycota</taxon>
        <taxon>Pezizomycotina</taxon>
        <taxon>Eurotiomycetes</taxon>
        <taxon>Chaetothyriomycetidae</taxon>
        <taxon>Chaetothyriales</taxon>
        <taxon>Herpotrichiellaceae</taxon>
        <taxon>Capronia</taxon>
    </lineage>
</organism>
<dbReference type="EMBL" id="AMWN01000006">
    <property type="protein sequence ID" value="EXJ83926.1"/>
    <property type="molecule type" value="Genomic_DNA"/>
</dbReference>
<feature type="compositionally biased region" description="Polar residues" evidence="6">
    <location>
        <begin position="248"/>
        <end position="258"/>
    </location>
</feature>
<dbReference type="eggNOG" id="KOG1601">
    <property type="taxonomic scope" value="Eukaryota"/>
</dbReference>
<dbReference type="PANTHER" id="PTHR10019">
    <property type="entry name" value="SNF5"/>
    <property type="match status" value="1"/>
</dbReference>